<evidence type="ECO:0000313" key="3">
    <source>
        <dbReference type="Proteomes" id="UP001303046"/>
    </source>
</evidence>
<protein>
    <recommendedName>
        <fullName evidence="1">Reverse transcriptase domain-containing protein</fullName>
    </recommendedName>
</protein>
<dbReference type="InterPro" id="IPR000477">
    <property type="entry name" value="RT_dom"/>
</dbReference>
<reference evidence="2 3" key="1">
    <citation type="submission" date="2023-08" db="EMBL/GenBank/DDBJ databases">
        <title>A Necator americanus chromosomal reference genome.</title>
        <authorList>
            <person name="Ilik V."/>
            <person name="Petrzelkova K.J."/>
            <person name="Pardy F."/>
            <person name="Fuh T."/>
            <person name="Niatou-Singa F.S."/>
            <person name="Gouil Q."/>
            <person name="Baker L."/>
            <person name="Ritchie M.E."/>
            <person name="Jex A.R."/>
            <person name="Gazzola D."/>
            <person name="Li H."/>
            <person name="Toshio Fujiwara R."/>
            <person name="Zhan B."/>
            <person name="Aroian R.V."/>
            <person name="Pafco B."/>
            <person name="Schwarz E.M."/>
        </authorList>
    </citation>
    <scope>NUCLEOTIDE SEQUENCE [LARGE SCALE GENOMIC DNA]</scope>
    <source>
        <strain evidence="2 3">Aroian</strain>
        <tissue evidence="2">Whole animal</tissue>
    </source>
</reference>
<keyword evidence="3" id="KW-1185">Reference proteome</keyword>
<gene>
    <name evidence="2" type="primary">Necator_chrI.g485</name>
    <name evidence="2" type="ORF">RB195_004363</name>
</gene>
<feature type="domain" description="Reverse transcriptase" evidence="1">
    <location>
        <begin position="1"/>
        <end position="83"/>
    </location>
</feature>
<accession>A0ABR1BHS6</accession>
<evidence type="ECO:0000313" key="2">
    <source>
        <dbReference type="EMBL" id="KAK6725998.1"/>
    </source>
</evidence>
<evidence type="ECO:0000259" key="1">
    <source>
        <dbReference type="PROSITE" id="PS50878"/>
    </source>
</evidence>
<dbReference type="EMBL" id="JAVFWL010000001">
    <property type="protein sequence ID" value="KAK6725998.1"/>
    <property type="molecule type" value="Genomic_DNA"/>
</dbReference>
<name>A0ABR1BHS6_NECAM</name>
<organism evidence="2 3">
    <name type="scientific">Necator americanus</name>
    <name type="common">Human hookworm</name>
    <dbReference type="NCBI Taxonomy" id="51031"/>
    <lineage>
        <taxon>Eukaryota</taxon>
        <taxon>Metazoa</taxon>
        <taxon>Ecdysozoa</taxon>
        <taxon>Nematoda</taxon>
        <taxon>Chromadorea</taxon>
        <taxon>Rhabditida</taxon>
        <taxon>Rhabditina</taxon>
        <taxon>Rhabditomorpha</taxon>
        <taxon>Strongyloidea</taxon>
        <taxon>Ancylostomatidae</taxon>
        <taxon>Bunostominae</taxon>
        <taxon>Necator</taxon>
    </lineage>
</organism>
<proteinExistence type="predicted"/>
<sequence>MRKLEWDDMGVKVDGRQLNHLRFADDILLITPSISETERILTEFDETRRCIGLQLNLQKMFMRLKNQLHRASQTVFIFNGILARRELRVPRVDCTSSRDVLLVNLLQTSIDIRTFLAR</sequence>
<comment type="caution">
    <text evidence="2">The sequence shown here is derived from an EMBL/GenBank/DDBJ whole genome shotgun (WGS) entry which is preliminary data.</text>
</comment>
<dbReference type="PROSITE" id="PS50878">
    <property type="entry name" value="RT_POL"/>
    <property type="match status" value="1"/>
</dbReference>
<dbReference type="Proteomes" id="UP001303046">
    <property type="component" value="Unassembled WGS sequence"/>
</dbReference>